<dbReference type="EnsemblMetazoa" id="ACOM032789-RA">
    <property type="protein sequence ID" value="ACOM032789-PA.1"/>
    <property type="gene ID" value="ACOM032789"/>
</dbReference>
<dbReference type="AlphaFoldDB" id="A0A8W7PJC9"/>
<feature type="region of interest" description="Disordered" evidence="1">
    <location>
        <begin position="1"/>
        <end position="28"/>
    </location>
</feature>
<sequence>MPGSRPFVSGTTMMTKNSPTQDMHAYSQNVPCSPRKLCKGRHNSEYTHEPNPASARDMKILLTISSGIRPTVSISKPESIEASSCTKPTAMAAPCGFIPANVLRKMVTA</sequence>
<protein>
    <submittedName>
        <fullName evidence="2">Uncharacterized protein</fullName>
    </submittedName>
</protein>
<dbReference type="Proteomes" id="UP000075882">
    <property type="component" value="Unassembled WGS sequence"/>
</dbReference>
<evidence type="ECO:0000313" key="2">
    <source>
        <dbReference type="EnsemblMetazoa" id="ACOM032789-PA.1"/>
    </source>
</evidence>
<reference evidence="2" key="1">
    <citation type="submission" date="2022-08" db="UniProtKB">
        <authorList>
            <consortium name="EnsemblMetazoa"/>
        </authorList>
    </citation>
    <scope>IDENTIFICATION</scope>
</reference>
<organism evidence="2">
    <name type="scientific">Anopheles coluzzii</name>
    <name type="common">African malaria mosquito</name>
    <dbReference type="NCBI Taxonomy" id="1518534"/>
    <lineage>
        <taxon>Eukaryota</taxon>
        <taxon>Metazoa</taxon>
        <taxon>Ecdysozoa</taxon>
        <taxon>Arthropoda</taxon>
        <taxon>Hexapoda</taxon>
        <taxon>Insecta</taxon>
        <taxon>Pterygota</taxon>
        <taxon>Neoptera</taxon>
        <taxon>Endopterygota</taxon>
        <taxon>Diptera</taxon>
        <taxon>Nematocera</taxon>
        <taxon>Culicoidea</taxon>
        <taxon>Culicidae</taxon>
        <taxon>Anophelinae</taxon>
        <taxon>Anopheles</taxon>
    </lineage>
</organism>
<name>A0A8W7PJC9_ANOCL</name>
<feature type="compositionally biased region" description="Polar residues" evidence="1">
    <location>
        <begin position="9"/>
        <end position="28"/>
    </location>
</feature>
<accession>A0A8W7PJC9</accession>
<evidence type="ECO:0000256" key="1">
    <source>
        <dbReference type="SAM" id="MobiDB-lite"/>
    </source>
</evidence>
<proteinExistence type="predicted"/>